<dbReference type="Proteomes" id="UP000244754">
    <property type="component" value="Chromosome"/>
</dbReference>
<accession>A0A2S0WGI4</accession>
<keyword evidence="3" id="KW-1185">Reference proteome</keyword>
<dbReference type="EMBL" id="CP026948">
    <property type="protein sequence ID" value="AWB84782.1"/>
    <property type="molecule type" value="Genomic_DNA"/>
</dbReference>
<evidence type="ECO:0000313" key="3">
    <source>
        <dbReference type="Proteomes" id="UP000244754"/>
    </source>
</evidence>
<protein>
    <submittedName>
        <fullName evidence="2">Uncharacterized protein</fullName>
    </submittedName>
</protein>
<proteinExistence type="predicted"/>
<reference evidence="3" key="1">
    <citation type="submission" date="2018-01" db="EMBL/GenBank/DDBJ databases">
        <authorList>
            <person name="Li J."/>
        </authorList>
    </citation>
    <scope>NUCLEOTIDE SEQUENCE [LARGE SCALE GENOMIC DNA]</scope>
    <source>
        <strain evidence="3">2184</strain>
    </source>
</reference>
<feature type="compositionally biased region" description="Basic and acidic residues" evidence="1">
    <location>
        <begin position="41"/>
        <end position="57"/>
    </location>
</feature>
<dbReference type="AlphaFoldDB" id="A0A2S0WGI4"/>
<organism evidence="2 3">
    <name type="scientific">Corynebacterium liangguodongii</name>
    <dbReference type="NCBI Taxonomy" id="2079535"/>
    <lineage>
        <taxon>Bacteria</taxon>
        <taxon>Bacillati</taxon>
        <taxon>Actinomycetota</taxon>
        <taxon>Actinomycetes</taxon>
        <taxon>Mycobacteriales</taxon>
        <taxon>Corynebacteriaceae</taxon>
        <taxon>Corynebacterium</taxon>
    </lineage>
</organism>
<feature type="region of interest" description="Disordered" evidence="1">
    <location>
        <begin position="31"/>
        <end position="57"/>
    </location>
</feature>
<feature type="compositionally biased region" description="Polar residues" evidence="1">
    <location>
        <begin position="168"/>
        <end position="184"/>
    </location>
</feature>
<feature type="region of interest" description="Disordered" evidence="1">
    <location>
        <begin position="167"/>
        <end position="190"/>
    </location>
</feature>
<evidence type="ECO:0000256" key="1">
    <source>
        <dbReference type="SAM" id="MobiDB-lite"/>
    </source>
</evidence>
<name>A0A2S0WGI4_9CORY</name>
<dbReference type="KEGG" id="clia:C3E79_10110"/>
<evidence type="ECO:0000313" key="2">
    <source>
        <dbReference type="EMBL" id="AWB84782.1"/>
    </source>
</evidence>
<sequence length="214" mass="23804">MPPKQQPADQPNSVDALPDWAQNMVRDLREENAKHRNKAKTAAEEAAKREQEQAQAARDELVQNIAQALGLANDPDDPQALLEAANSKNSEYEQQVKELTDQINTYRRNDAIDQAVGDRRVNKNLLKAVLAQDNAYRQIDVNADNFADQVSEAVNKALDANPELVQATRGQSGIDTSNTKNGDQPLTRDDLKTMSAEDINQAVRDGRLDHLLKR</sequence>
<gene>
    <name evidence="2" type="ORF">C3E79_10110</name>
</gene>